<evidence type="ECO:0000256" key="1">
    <source>
        <dbReference type="SAM" id="Phobius"/>
    </source>
</evidence>
<accession>A0A7I7UEJ5</accession>
<sequence length="78" mass="8668">MAQRSAGHRYNIVKTQRAACRTVPRRRGCAFGWLHRGHKTPMSPQSSARPDRVSSAIWVGIVVGLFALLLVYAIFAAF</sequence>
<proteinExistence type="predicted"/>
<dbReference type="Proteomes" id="UP000467252">
    <property type="component" value="Chromosome"/>
</dbReference>
<feature type="transmembrane region" description="Helical" evidence="1">
    <location>
        <begin position="56"/>
        <end position="75"/>
    </location>
</feature>
<evidence type="ECO:0000313" key="3">
    <source>
        <dbReference type="Proteomes" id="UP000467252"/>
    </source>
</evidence>
<name>A0A7I7UEJ5_MYCPV</name>
<keyword evidence="3" id="KW-1185">Reference proteome</keyword>
<dbReference type="AlphaFoldDB" id="A0A7I7UEJ5"/>
<reference evidence="2 3" key="1">
    <citation type="journal article" date="2019" name="Emerg. Microbes Infect.">
        <title>Comprehensive subspecies identification of 175 nontuberculous mycobacteria species based on 7547 genomic profiles.</title>
        <authorList>
            <person name="Matsumoto Y."/>
            <person name="Kinjo T."/>
            <person name="Motooka D."/>
            <person name="Nabeya D."/>
            <person name="Jung N."/>
            <person name="Uechi K."/>
            <person name="Horii T."/>
            <person name="Iida T."/>
            <person name="Fujita J."/>
            <person name="Nakamura S."/>
        </authorList>
    </citation>
    <scope>NUCLEOTIDE SEQUENCE [LARGE SCALE GENOMIC DNA]</scope>
    <source>
        <strain evidence="2 3">JCM 6370</strain>
    </source>
</reference>
<dbReference type="EMBL" id="AP022599">
    <property type="protein sequence ID" value="BBY79500.1"/>
    <property type="molecule type" value="Genomic_DNA"/>
</dbReference>
<evidence type="ECO:0000313" key="2">
    <source>
        <dbReference type="EMBL" id="BBY79500.1"/>
    </source>
</evidence>
<protein>
    <submittedName>
        <fullName evidence="2">Uncharacterized protein</fullName>
    </submittedName>
</protein>
<keyword evidence="1" id="KW-0812">Transmembrane</keyword>
<organism evidence="2 3">
    <name type="scientific">Mycolicibacterium pulveris</name>
    <name type="common">Mycobacterium pulveris</name>
    <dbReference type="NCBI Taxonomy" id="36813"/>
    <lineage>
        <taxon>Bacteria</taxon>
        <taxon>Bacillati</taxon>
        <taxon>Actinomycetota</taxon>
        <taxon>Actinomycetes</taxon>
        <taxon>Mycobacteriales</taxon>
        <taxon>Mycobacteriaceae</taxon>
        <taxon>Mycolicibacterium</taxon>
    </lineage>
</organism>
<keyword evidence="1" id="KW-0472">Membrane</keyword>
<keyword evidence="1" id="KW-1133">Transmembrane helix</keyword>
<gene>
    <name evidence="2" type="ORF">MPUL_06580</name>
</gene>